<sequence length="93" mass="10232">MAQPPPPPRPNGGAVGTGAGLRSIKQLGRPSTIFYGWTALVFLAGFGYFSVKSSNAEKRRVYDERERQRAAAIASGRLPPDERPARRRHADRL</sequence>
<dbReference type="OrthoDB" id="2551977at2759"/>
<gene>
    <name evidence="3" type="ORF">FA09DRAFT_329182</name>
</gene>
<protein>
    <submittedName>
        <fullName evidence="3">Uncharacterized protein</fullName>
    </submittedName>
</protein>
<dbReference type="EMBL" id="KZ819290">
    <property type="protein sequence ID" value="PWN98670.1"/>
    <property type="molecule type" value="Genomic_DNA"/>
</dbReference>
<evidence type="ECO:0000313" key="3">
    <source>
        <dbReference type="EMBL" id="PWN98670.1"/>
    </source>
</evidence>
<dbReference type="GeneID" id="37269611"/>
<name>A0A316ZAG1_9BASI</name>
<feature type="transmembrane region" description="Helical" evidence="2">
    <location>
        <begin position="33"/>
        <end position="51"/>
    </location>
</feature>
<keyword evidence="2" id="KW-0472">Membrane</keyword>
<keyword evidence="2" id="KW-0812">Transmembrane</keyword>
<evidence type="ECO:0000256" key="1">
    <source>
        <dbReference type="SAM" id="MobiDB-lite"/>
    </source>
</evidence>
<dbReference type="AlphaFoldDB" id="A0A316ZAG1"/>
<proteinExistence type="predicted"/>
<feature type="non-terminal residue" evidence="3">
    <location>
        <position position="93"/>
    </location>
</feature>
<keyword evidence="2" id="KW-1133">Transmembrane helix</keyword>
<evidence type="ECO:0000256" key="2">
    <source>
        <dbReference type="SAM" id="Phobius"/>
    </source>
</evidence>
<evidence type="ECO:0000313" key="4">
    <source>
        <dbReference type="Proteomes" id="UP000245946"/>
    </source>
</evidence>
<accession>A0A316ZAG1</accession>
<keyword evidence="4" id="KW-1185">Reference proteome</keyword>
<dbReference type="Proteomes" id="UP000245946">
    <property type="component" value="Unassembled WGS sequence"/>
</dbReference>
<feature type="compositionally biased region" description="Basic and acidic residues" evidence="1">
    <location>
        <begin position="56"/>
        <end position="69"/>
    </location>
</feature>
<organism evidence="3 4">
    <name type="scientific">Tilletiopsis washingtonensis</name>
    <dbReference type="NCBI Taxonomy" id="58919"/>
    <lineage>
        <taxon>Eukaryota</taxon>
        <taxon>Fungi</taxon>
        <taxon>Dikarya</taxon>
        <taxon>Basidiomycota</taxon>
        <taxon>Ustilaginomycotina</taxon>
        <taxon>Exobasidiomycetes</taxon>
        <taxon>Entylomatales</taxon>
        <taxon>Entylomatales incertae sedis</taxon>
        <taxon>Tilletiopsis</taxon>
    </lineage>
</organism>
<feature type="non-terminal residue" evidence="3">
    <location>
        <position position="1"/>
    </location>
</feature>
<dbReference type="RefSeq" id="XP_025598949.1">
    <property type="nucleotide sequence ID" value="XM_025742067.1"/>
</dbReference>
<feature type="region of interest" description="Disordered" evidence="1">
    <location>
        <begin position="56"/>
        <end position="93"/>
    </location>
</feature>
<reference evidence="3 4" key="1">
    <citation type="journal article" date="2018" name="Mol. Biol. Evol.">
        <title>Broad Genomic Sampling Reveals a Smut Pathogenic Ancestry of the Fungal Clade Ustilaginomycotina.</title>
        <authorList>
            <person name="Kijpornyongpan T."/>
            <person name="Mondo S.J."/>
            <person name="Barry K."/>
            <person name="Sandor L."/>
            <person name="Lee J."/>
            <person name="Lipzen A."/>
            <person name="Pangilinan J."/>
            <person name="LaButti K."/>
            <person name="Hainaut M."/>
            <person name="Henrissat B."/>
            <person name="Grigoriev I.V."/>
            <person name="Spatafora J.W."/>
            <person name="Aime M.C."/>
        </authorList>
    </citation>
    <scope>NUCLEOTIDE SEQUENCE [LARGE SCALE GENOMIC DNA]</scope>
    <source>
        <strain evidence="3 4">MCA 4186</strain>
    </source>
</reference>